<reference evidence="1 2" key="1">
    <citation type="journal article" date="2010" name="Nature">
        <title>Genome sequence of the palaeopolyploid soybean.</title>
        <authorList>
            <person name="Schmutz J."/>
            <person name="Cannon S.B."/>
            <person name="Schlueter J."/>
            <person name="Ma J."/>
            <person name="Mitros T."/>
            <person name="Nelson W."/>
            <person name="Hyten D.L."/>
            <person name="Song Q."/>
            <person name="Thelen J.J."/>
            <person name="Cheng J."/>
            <person name="Xu D."/>
            <person name="Hellsten U."/>
            <person name="May G.D."/>
            <person name="Yu Y."/>
            <person name="Sakurai T."/>
            <person name="Umezawa T."/>
            <person name="Bhattacharyya M.K."/>
            <person name="Sandhu D."/>
            <person name="Valliyodan B."/>
            <person name="Lindquist E."/>
            <person name="Peto M."/>
            <person name="Grant D."/>
            <person name="Shu S."/>
            <person name="Goodstein D."/>
            <person name="Barry K."/>
            <person name="Futrell-Griggs M."/>
            <person name="Abernathy B."/>
            <person name="Du J."/>
            <person name="Tian Z."/>
            <person name="Zhu L."/>
            <person name="Gill N."/>
            <person name="Joshi T."/>
            <person name="Libault M."/>
            <person name="Sethuraman A."/>
            <person name="Zhang X.-C."/>
            <person name="Shinozaki K."/>
            <person name="Nguyen H.T."/>
            <person name="Wing R.A."/>
            <person name="Cregan P."/>
            <person name="Specht J."/>
            <person name="Grimwood J."/>
            <person name="Rokhsar D."/>
            <person name="Stacey G."/>
            <person name="Shoemaker R.C."/>
            <person name="Jackson S.A."/>
        </authorList>
    </citation>
    <scope>NUCLEOTIDE SEQUENCE</scope>
    <source>
        <strain evidence="2">cv. Williams 82</strain>
        <tissue evidence="1">Callus</tissue>
    </source>
</reference>
<sequence>MTALSAKNKLEFVDGGTAEPLKTDRTYGAWKRSNNMEAASIRQGNLLVTEYFTKLRIIWDELENFRLYPTCTCSSRCTCIALKTVAQRKREDRTIQFLRGLNEQFGNVRSHVLLMDPLPEISRIFSYVAQQERQLGNSLINVNNIEMKPSLVNAAKLVCNYCGRTGHTESVYYKKHGMPSGSNERNKKNSFRNNKICTYCGKTGHTIEVCYKKHGFPPGFKFSNSRSSANSLVTGDEAITNDQTQEIEPKEIRFSPEQYKALLALI</sequence>
<reference evidence="2" key="2">
    <citation type="submission" date="2018-02" db="UniProtKB">
        <authorList>
            <consortium name="EnsemblPlants"/>
        </authorList>
    </citation>
    <scope>IDENTIFICATION</scope>
    <source>
        <strain evidence="2">Williams 82</strain>
    </source>
</reference>
<dbReference type="PANTHER" id="PTHR34222:SF99">
    <property type="entry name" value="PROTEIN, PUTATIVE-RELATED"/>
    <property type="match status" value="1"/>
</dbReference>
<keyword evidence="3" id="KW-1185">Reference proteome</keyword>
<evidence type="ECO:0000313" key="2">
    <source>
        <dbReference type="EnsemblPlants" id="KRG99155"/>
    </source>
</evidence>
<evidence type="ECO:0008006" key="4">
    <source>
        <dbReference type="Google" id="ProtNLM"/>
    </source>
</evidence>
<protein>
    <recommendedName>
        <fullName evidence="4">Retrotransposon gag domain-containing protein</fullName>
    </recommendedName>
</protein>
<organism evidence="1">
    <name type="scientific">Glycine max</name>
    <name type="common">Soybean</name>
    <name type="synonym">Glycine hispida</name>
    <dbReference type="NCBI Taxonomy" id="3847"/>
    <lineage>
        <taxon>Eukaryota</taxon>
        <taxon>Viridiplantae</taxon>
        <taxon>Streptophyta</taxon>
        <taxon>Embryophyta</taxon>
        <taxon>Tracheophyta</taxon>
        <taxon>Spermatophyta</taxon>
        <taxon>Magnoliopsida</taxon>
        <taxon>eudicotyledons</taxon>
        <taxon>Gunneridae</taxon>
        <taxon>Pentapetalae</taxon>
        <taxon>rosids</taxon>
        <taxon>fabids</taxon>
        <taxon>Fabales</taxon>
        <taxon>Fabaceae</taxon>
        <taxon>Papilionoideae</taxon>
        <taxon>50 kb inversion clade</taxon>
        <taxon>NPAAA clade</taxon>
        <taxon>indigoferoid/millettioid clade</taxon>
        <taxon>Phaseoleae</taxon>
        <taxon>Glycine</taxon>
        <taxon>Glycine subgen. Soja</taxon>
    </lineage>
</organism>
<gene>
    <name evidence="1" type="ORF">GLYMA_18G125000</name>
</gene>
<accession>A0A0R0FB96</accession>
<dbReference type="Proteomes" id="UP000008827">
    <property type="component" value="Chromosome 18"/>
</dbReference>
<dbReference type="PANTHER" id="PTHR34222">
    <property type="entry name" value="GAG_PRE-INTEGRS DOMAIN-CONTAINING PROTEIN"/>
    <property type="match status" value="1"/>
</dbReference>
<dbReference type="EnsemblPlants" id="KRG99155">
    <property type="protein sequence ID" value="KRG99155"/>
    <property type="gene ID" value="GLYMA_18G125000"/>
</dbReference>
<evidence type="ECO:0000313" key="3">
    <source>
        <dbReference type="Proteomes" id="UP000008827"/>
    </source>
</evidence>
<dbReference type="Gramene" id="KRG99155">
    <property type="protein sequence ID" value="KRG99155"/>
    <property type="gene ID" value="GLYMA_18G125000"/>
</dbReference>
<dbReference type="Gene3D" id="4.10.60.10">
    <property type="entry name" value="Zinc finger, CCHC-type"/>
    <property type="match status" value="1"/>
</dbReference>
<name>A0A0R0FB96_SOYBN</name>
<dbReference type="EMBL" id="CM000851">
    <property type="protein sequence ID" value="KRG99155.1"/>
    <property type="molecule type" value="Genomic_DNA"/>
</dbReference>
<dbReference type="InParanoid" id="A0A0R0FB96"/>
<dbReference type="AlphaFoldDB" id="A0A0R0FB96"/>
<dbReference type="OMA" id="HEYPEGH"/>
<evidence type="ECO:0000313" key="1">
    <source>
        <dbReference type="EMBL" id="KRG99155.1"/>
    </source>
</evidence>
<proteinExistence type="predicted"/>
<reference evidence="1" key="3">
    <citation type="submission" date="2018-07" db="EMBL/GenBank/DDBJ databases">
        <title>WGS assembly of Glycine max.</title>
        <authorList>
            <person name="Schmutz J."/>
            <person name="Cannon S."/>
            <person name="Schlueter J."/>
            <person name="Ma J."/>
            <person name="Mitros T."/>
            <person name="Nelson W."/>
            <person name="Hyten D."/>
            <person name="Song Q."/>
            <person name="Thelen J."/>
            <person name="Cheng J."/>
            <person name="Xu D."/>
            <person name="Hellsten U."/>
            <person name="May G."/>
            <person name="Yu Y."/>
            <person name="Sakurai T."/>
            <person name="Umezawa T."/>
            <person name="Bhattacharyya M."/>
            <person name="Sandhu D."/>
            <person name="Valliyodan B."/>
            <person name="Lindquist E."/>
            <person name="Peto M."/>
            <person name="Grant D."/>
            <person name="Shu S."/>
            <person name="Goodstein D."/>
            <person name="Barry K."/>
            <person name="Futrell-Griggs M."/>
            <person name="Abernathy B."/>
            <person name="Du J."/>
            <person name="Tian Z."/>
            <person name="Zhu L."/>
            <person name="Gill N."/>
            <person name="Joshi T."/>
            <person name="Libault M."/>
            <person name="Sethuraman A."/>
            <person name="Zhang X."/>
            <person name="Shinozaki K."/>
            <person name="Nguyen H."/>
            <person name="Wing R."/>
            <person name="Cregan P."/>
            <person name="Specht J."/>
            <person name="Grimwood J."/>
            <person name="Rokhsar D."/>
            <person name="Stacey G."/>
            <person name="Shoemaker R."/>
            <person name="Jackson S."/>
        </authorList>
    </citation>
    <scope>NUCLEOTIDE SEQUENCE</scope>
    <source>
        <tissue evidence="1">Callus</tissue>
    </source>
</reference>